<feature type="domain" description="RNA-binding S4" evidence="5">
    <location>
        <begin position="5"/>
        <end position="64"/>
    </location>
</feature>
<dbReference type="InterPro" id="IPR020094">
    <property type="entry name" value="TruA/RsuA/RluB/E/F_N"/>
</dbReference>
<dbReference type="PROSITE" id="PS50889">
    <property type="entry name" value="S4"/>
    <property type="match status" value="1"/>
</dbReference>
<dbReference type="RefSeq" id="WP_135259367.1">
    <property type="nucleotide sequence ID" value="NZ_JAKEDU010000003.1"/>
</dbReference>
<keyword evidence="3" id="KW-0694">RNA-binding</keyword>
<protein>
    <recommendedName>
        <fullName evidence="4">Pseudouridine synthase</fullName>
        <ecNumber evidence="4">5.4.99.-</ecNumber>
    </recommendedName>
</protein>
<dbReference type="InterPro" id="IPR020103">
    <property type="entry name" value="PsdUridine_synth_cat_dom_sf"/>
</dbReference>
<sequence length="236" mass="26283">MEKPLRLQAFLARAGVGSRRKAEELIRQGRVRVNGEVAHLGQKVGLGDVVEVDGKRVELPQERIVLALHKPKGYTTTRFDPHAQKTVFDLLPPIPGLHPVGRLDRDSEGLLLFTNDGALTFRLTHPRHGVKKVYRVWTERGTLPEGVCRKLLQGVELEDGPAQALACRPAPGGAYLTLAEGRKREVRRMLKAVGYPVRRLLRVQVGPIQLGHLPPGRWRRLSEEEVAALLREGGLE</sequence>
<accession>A0A4Y9FGX3</accession>
<dbReference type="EMBL" id="SJZF01000001">
    <property type="protein sequence ID" value="TFU27810.1"/>
    <property type="molecule type" value="Genomic_DNA"/>
</dbReference>
<gene>
    <name evidence="6" type="ORF">E0687_01085</name>
</gene>
<dbReference type="InterPro" id="IPR006145">
    <property type="entry name" value="PsdUridine_synth_RsuA/RluA"/>
</dbReference>
<evidence type="ECO:0000256" key="3">
    <source>
        <dbReference type="PROSITE-ProRule" id="PRU00182"/>
    </source>
</evidence>
<dbReference type="InterPro" id="IPR036986">
    <property type="entry name" value="S4_RNA-bd_sf"/>
</dbReference>
<dbReference type="InterPro" id="IPR042092">
    <property type="entry name" value="PsdUridine_s_RsuA/RluB/E/F_cat"/>
</dbReference>
<dbReference type="EC" id="5.4.99.-" evidence="4"/>
<dbReference type="AlphaFoldDB" id="A0A4Y9FGX3"/>
<dbReference type="SUPFAM" id="SSF55120">
    <property type="entry name" value="Pseudouridine synthase"/>
    <property type="match status" value="1"/>
</dbReference>
<dbReference type="InterPro" id="IPR050343">
    <property type="entry name" value="RsuA_PseudoU_synthase"/>
</dbReference>
<evidence type="ECO:0000256" key="1">
    <source>
        <dbReference type="ARBA" id="ARBA00008348"/>
    </source>
</evidence>
<organism evidence="6 7">
    <name type="scientific">Thermus tengchongensis</name>
    <dbReference type="NCBI Taxonomy" id="1214928"/>
    <lineage>
        <taxon>Bacteria</taxon>
        <taxon>Thermotogati</taxon>
        <taxon>Deinococcota</taxon>
        <taxon>Deinococci</taxon>
        <taxon>Thermales</taxon>
        <taxon>Thermaceae</taxon>
        <taxon>Thermus</taxon>
    </lineage>
</organism>
<comment type="similarity">
    <text evidence="1 4">Belongs to the pseudouridine synthase RsuA family.</text>
</comment>
<dbReference type="InterPro" id="IPR002942">
    <property type="entry name" value="S4_RNA-bd"/>
</dbReference>
<evidence type="ECO:0000313" key="7">
    <source>
        <dbReference type="Proteomes" id="UP000297668"/>
    </source>
</evidence>
<dbReference type="SUPFAM" id="SSF55174">
    <property type="entry name" value="Alpha-L RNA-binding motif"/>
    <property type="match status" value="1"/>
</dbReference>
<evidence type="ECO:0000256" key="2">
    <source>
        <dbReference type="ARBA" id="ARBA00023235"/>
    </source>
</evidence>
<evidence type="ECO:0000256" key="4">
    <source>
        <dbReference type="RuleBase" id="RU003887"/>
    </source>
</evidence>
<dbReference type="Pfam" id="PF00849">
    <property type="entry name" value="PseudoU_synth_2"/>
    <property type="match status" value="1"/>
</dbReference>
<keyword evidence="2 4" id="KW-0413">Isomerase</keyword>
<dbReference type="FunFam" id="3.10.290.10:FF:000003">
    <property type="entry name" value="Pseudouridine synthase"/>
    <property type="match status" value="1"/>
</dbReference>
<dbReference type="Gene3D" id="3.10.290.10">
    <property type="entry name" value="RNA-binding S4 domain"/>
    <property type="match status" value="1"/>
</dbReference>
<dbReference type="GO" id="GO:0003723">
    <property type="term" value="F:RNA binding"/>
    <property type="evidence" value="ECO:0007669"/>
    <property type="project" value="UniProtKB-KW"/>
</dbReference>
<evidence type="ECO:0000259" key="5">
    <source>
        <dbReference type="SMART" id="SM00363"/>
    </source>
</evidence>
<dbReference type="SMART" id="SM00363">
    <property type="entry name" value="S4"/>
    <property type="match status" value="1"/>
</dbReference>
<dbReference type="Gene3D" id="3.30.70.580">
    <property type="entry name" value="Pseudouridine synthase I, catalytic domain, N-terminal subdomain"/>
    <property type="match status" value="1"/>
</dbReference>
<dbReference type="GO" id="GO:0120159">
    <property type="term" value="F:rRNA pseudouridine synthase activity"/>
    <property type="evidence" value="ECO:0007669"/>
    <property type="project" value="UniProtKB-ARBA"/>
</dbReference>
<dbReference type="Pfam" id="PF01479">
    <property type="entry name" value="S4"/>
    <property type="match status" value="1"/>
</dbReference>
<name>A0A4Y9FGX3_9DEIN</name>
<dbReference type="PANTHER" id="PTHR47683">
    <property type="entry name" value="PSEUDOURIDINE SYNTHASE FAMILY PROTEIN-RELATED"/>
    <property type="match status" value="1"/>
</dbReference>
<dbReference type="Gene3D" id="3.30.70.1560">
    <property type="entry name" value="Alpha-L RNA-binding motif"/>
    <property type="match status" value="1"/>
</dbReference>
<comment type="caution">
    <text evidence="6">The sequence shown here is derived from an EMBL/GenBank/DDBJ whole genome shotgun (WGS) entry which is preliminary data.</text>
</comment>
<dbReference type="Proteomes" id="UP000297668">
    <property type="component" value="Unassembled WGS sequence"/>
</dbReference>
<dbReference type="InterPro" id="IPR000748">
    <property type="entry name" value="PsdUridine_synth_RsuA/RluB/E/F"/>
</dbReference>
<proteinExistence type="inferred from homology"/>
<evidence type="ECO:0000313" key="6">
    <source>
        <dbReference type="EMBL" id="TFU27810.1"/>
    </source>
</evidence>
<dbReference type="CDD" id="cd02870">
    <property type="entry name" value="PseudoU_synth_RsuA_like"/>
    <property type="match status" value="1"/>
</dbReference>
<dbReference type="PANTHER" id="PTHR47683:SF2">
    <property type="entry name" value="RNA-BINDING S4 DOMAIN-CONTAINING PROTEIN"/>
    <property type="match status" value="1"/>
</dbReference>
<dbReference type="NCBIfam" id="TIGR00093">
    <property type="entry name" value="pseudouridine synthase"/>
    <property type="match status" value="1"/>
</dbReference>
<dbReference type="InterPro" id="IPR018496">
    <property type="entry name" value="PsdUridine_synth_RsuA/RluB_CS"/>
</dbReference>
<dbReference type="PROSITE" id="PS01149">
    <property type="entry name" value="PSI_RSU"/>
    <property type="match status" value="1"/>
</dbReference>
<dbReference type="CDD" id="cd00165">
    <property type="entry name" value="S4"/>
    <property type="match status" value="1"/>
</dbReference>
<dbReference type="GO" id="GO:0000455">
    <property type="term" value="P:enzyme-directed rRNA pseudouridine synthesis"/>
    <property type="evidence" value="ECO:0007669"/>
    <property type="project" value="UniProtKB-ARBA"/>
</dbReference>
<reference evidence="6 7" key="1">
    <citation type="submission" date="2019-03" db="EMBL/GenBank/DDBJ databases">
        <title>Thermus tengchongensis species for the arsenic transformation mechanism.</title>
        <authorList>
            <person name="Yuan G.C."/>
        </authorList>
    </citation>
    <scope>NUCLEOTIDE SEQUENCE [LARGE SCALE GENOMIC DNA]</scope>
    <source>
        <strain evidence="6 7">15W</strain>
    </source>
</reference>